<dbReference type="InterPro" id="IPR011635">
    <property type="entry name" value="CARDB"/>
</dbReference>
<dbReference type="Proteomes" id="UP000057158">
    <property type="component" value="Chromosome"/>
</dbReference>
<dbReference type="Pfam" id="PF07705">
    <property type="entry name" value="CARDB"/>
    <property type="match status" value="5"/>
</dbReference>
<dbReference type="CDD" id="cd00688">
    <property type="entry name" value="ISOPREN_C2_like"/>
    <property type="match status" value="1"/>
</dbReference>
<organism evidence="4 5">
    <name type="scientific">Desulfuromonas soudanensis</name>
    <dbReference type="NCBI Taxonomy" id="1603606"/>
    <lineage>
        <taxon>Bacteria</taxon>
        <taxon>Pseudomonadati</taxon>
        <taxon>Thermodesulfobacteriota</taxon>
        <taxon>Desulfuromonadia</taxon>
        <taxon>Desulfuromonadales</taxon>
        <taxon>Desulfuromonadaceae</taxon>
        <taxon>Desulfuromonas</taxon>
    </lineage>
</organism>
<evidence type="ECO:0000256" key="1">
    <source>
        <dbReference type="SAM" id="SignalP"/>
    </source>
</evidence>
<name>A0A0M4D874_9BACT</name>
<keyword evidence="5" id="KW-1185">Reference proteome</keyword>
<dbReference type="RefSeq" id="WP_198300318.1">
    <property type="nucleotide sequence ID" value="NZ_CP010802.1"/>
</dbReference>
<feature type="signal peptide" evidence="1">
    <location>
        <begin position="1"/>
        <end position="40"/>
    </location>
</feature>
<dbReference type="EMBL" id="CP010802">
    <property type="protein sequence ID" value="ALC17497.1"/>
    <property type="molecule type" value="Genomic_DNA"/>
</dbReference>
<dbReference type="SUPFAM" id="SSF48239">
    <property type="entry name" value="Terpenoid cyclases/Protein prenyltransferases"/>
    <property type="match status" value="1"/>
</dbReference>
<dbReference type="Gene3D" id="1.50.10.20">
    <property type="match status" value="2"/>
</dbReference>
<feature type="domain" description="CARDB" evidence="2">
    <location>
        <begin position="1086"/>
        <end position="1187"/>
    </location>
</feature>
<dbReference type="STRING" id="1603606.DSOUD_2759"/>
<feature type="domain" description="Squalene cyclase C-terminal" evidence="3">
    <location>
        <begin position="483"/>
        <end position="618"/>
    </location>
</feature>
<protein>
    <recommendedName>
        <fullName evidence="6">CARDB domain-containing protein</fullName>
    </recommendedName>
</protein>
<dbReference type="Pfam" id="PF13243">
    <property type="entry name" value="SQHop_cyclase_C"/>
    <property type="match status" value="1"/>
</dbReference>
<reference evidence="4 5" key="1">
    <citation type="submission" date="2015-07" db="EMBL/GenBank/DDBJ databases">
        <title>Isolation and Genomic Characterization of a Novel Halophilic Metal-Reducing Deltaproteobacterium from the Deep Subsurface.</title>
        <authorList>
            <person name="Badalamenti J.P."/>
            <person name="Summers Z.M."/>
            <person name="Gralnick J.A."/>
            <person name="Bond D.R."/>
        </authorList>
    </citation>
    <scope>NUCLEOTIDE SEQUENCE [LARGE SCALE GENOMIC DNA]</scope>
    <source>
        <strain evidence="4 5">WTL</strain>
    </source>
</reference>
<dbReference type="InterPro" id="IPR013783">
    <property type="entry name" value="Ig-like_fold"/>
</dbReference>
<dbReference type="PATRIC" id="fig|1603606.3.peg.2987"/>
<keyword evidence="1" id="KW-0732">Signal</keyword>
<evidence type="ECO:0008006" key="6">
    <source>
        <dbReference type="Google" id="ProtNLM"/>
    </source>
</evidence>
<proteinExistence type="predicted"/>
<dbReference type="InterPro" id="IPR008930">
    <property type="entry name" value="Terpenoid_cyclase/PrenylTrfase"/>
</dbReference>
<feature type="domain" description="CARDB" evidence="2">
    <location>
        <begin position="747"/>
        <end position="844"/>
    </location>
</feature>
<feature type="domain" description="CARDB" evidence="2">
    <location>
        <begin position="855"/>
        <end position="958"/>
    </location>
</feature>
<evidence type="ECO:0000259" key="2">
    <source>
        <dbReference type="Pfam" id="PF07705"/>
    </source>
</evidence>
<gene>
    <name evidence="4" type="ORF">DSOUD_2759</name>
</gene>
<dbReference type="Gene3D" id="2.60.40.4070">
    <property type="match status" value="1"/>
</dbReference>
<feature type="domain" description="CARDB" evidence="2">
    <location>
        <begin position="969"/>
        <end position="1076"/>
    </location>
</feature>
<dbReference type="UniPathway" id="UPA00337"/>
<feature type="chain" id="PRO_5005792002" description="CARDB domain-containing protein" evidence="1">
    <location>
        <begin position="41"/>
        <end position="1355"/>
    </location>
</feature>
<sequence length="1355" mass="144882">MCAYALPKRVLRSGVLIAAIRPLFSTALLTLLLFCTPSLAAAFTAQQLGDYGNVSVMEVTGNFDAHLPDGTTNAEPRRVIAKEFYKTHKDEYDFLVIFTDFDFLMPDAETVAFYVGIKNDVQGIGSALFDYSSSYGSAGRLQGTVDMGTLADNASDPAAPQFENTLDTLNHELLHRWGARVKYQDTTGEMSTALIGKDGSHWSFLLDTKGSLEYGNRWQDNGDGTFTSIEARKYFSPLDLYLMGMVDAGAVPPMLLIENPQIDPTKISEVGAIISGVARTVTIEDIIAAEGPRIPSAADAQKSFKAAFIYATSPGTFNGKDLRAIENIRNGFLTRYSILTDGESLVQVAVAPRDDLPTNPGITPPFYMPRSQSPSVDDGIAWLLANQKQDGSWVDAPETMPRDTAEAVTALNALGSVGPQLDLGMTWLGGSSTFNSDFLARKIEALLRAGRDAAPEIAELASRQNPDGGWGLSGSYVSDPTDTALVLRVLGQAGYSNTTVVAQGIDYLTTHQNADGGWSSDRFSSLIQPTANALVALNNHQTLYPLGDSIAQGVAFLKSKQNPDGGFGNSPSTVYDSAVALLAMNEVGLGAGATGGGVSFLLGQQAENGSWYDSPYQTAVAVQAISLAGDEPDLSIEAADITFTPERIVKVPSNAVVNVRVWNQGRSEVPQAKVILYKGDVAEANKIGEQTLAFPGLSSVVVTFAASVADWREQTFSVVVDPDDFAAESNEDNNRAEQVLLLDDSADFEIRPGDISFSPETAISSEAVAVSIANLGLTDGSQVKVVIYDGTTKVGEQWVDLPALSSASVNFPIHLGDGKGHPFTVIVDPDNRIKESNESNNKAETVLSSVVVYDFEISPADISVEPNPADFRDDLRISARIFNRGSRDAFNVQVRFSVEQEGGVFDLSTLTLDIPAGTAATGEFVWSADRVGVDLPLSVQVDPFNAFQELSETNNRASVPLTVNPPTQPNLTVSHNDLVITPDPANERGSATISALVKNIGFSTAQDVRVAFYLGVVGNGAVMLGSQTIPTLGAGENAPVSLDWPEISEPGGGKVISVVVDPENLIGEIAEDDNEAFRTLQILSLPDLVVEPGSIDLAPAIPKEGDAVEVMVTVLNRGDQIAENVIVNLLEGEIVIGSRLIAQIGGNSQSEATFVYDATGQSGSHVLKVVVDPDSLILEQSEDNNLAVKTFIIQNSDNWVSEPYISPNGDEVQDTTTFGFRLEIPVTVVVAVLNDENQIVRLFRGEEFENTTGGSVLWDGLNDRGTVVDDGVYQLQLLDEKGSVLGQAAVVVDNNRSLFAEAIGTPYLLHNNLTCALPQTQFGENFKWLPDESGLLFEISKYSSSAEFVFGVGPS</sequence>
<dbReference type="KEGG" id="des:DSOUD_2759"/>
<dbReference type="InterPro" id="IPR032696">
    <property type="entry name" value="SQ_cyclase_C"/>
</dbReference>
<evidence type="ECO:0000313" key="4">
    <source>
        <dbReference type="EMBL" id="ALC17497.1"/>
    </source>
</evidence>
<evidence type="ECO:0000313" key="5">
    <source>
        <dbReference type="Proteomes" id="UP000057158"/>
    </source>
</evidence>
<evidence type="ECO:0000259" key="3">
    <source>
        <dbReference type="Pfam" id="PF13243"/>
    </source>
</evidence>
<accession>A0A0M4D874</accession>
<dbReference type="Gene3D" id="2.60.40.10">
    <property type="entry name" value="Immunoglobulins"/>
    <property type="match status" value="5"/>
</dbReference>
<feature type="domain" description="CARDB" evidence="2">
    <location>
        <begin position="632"/>
        <end position="736"/>
    </location>
</feature>